<evidence type="ECO:0000313" key="2">
    <source>
        <dbReference type="EMBL" id="MBZ2166825.1"/>
    </source>
</evidence>
<reference evidence="3" key="1">
    <citation type="journal article" date="2022" name="Microbiol. Resour. Announc.">
        <title>Draft Genome Sequence of a Methanogenic Archaeon from West Spitsbergen Permafrost.</title>
        <authorList>
            <person name="Trubitsyn V."/>
            <person name="Rivkina E."/>
            <person name="Shcherbakova V."/>
        </authorList>
    </citation>
    <scope>NUCLEOTIDE SEQUENCE [LARGE SCALE GENOMIC DNA]</scope>
    <source>
        <strain evidence="3">VT</strain>
    </source>
</reference>
<gene>
    <name evidence="2" type="ORF">K8N75_12345</name>
</gene>
<keyword evidence="1" id="KW-1133">Transmembrane helix</keyword>
<keyword evidence="1" id="KW-0472">Membrane</keyword>
<protein>
    <recommendedName>
        <fullName evidence="4">PsbP C-terminal domain-containing protein</fullName>
    </recommendedName>
</protein>
<keyword evidence="1" id="KW-0812">Transmembrane</keyword>
<accession>A0A8T5V582</accession>
<evidence type="ECO:0000313" key="3">
    <source>
        <dbReference type="Proteomes" id="UP000825933"/>
    </source>
</evidence>
<comment type="caution">
    <text evidence="2">The sequence shown here is derived from an EMBL/GenBank/DDBJ whole genome shotgun (WGS) entry which is preliminary data.</text>
</comment>
<name>A0A8T5V582_9EURY</name>
<sequence length="263" mass="29875">MIIKCKKCGNEYELGYNENLSDYQCECGGELSLNKRASEPVKTLKTQKKSDIIEDLNEKGKNRKIWIARACSIALILTTVFGVMIFPDNTTSGNSTTNISKNPTNIPNNTYSGNGLTFNYPADWKQISNLYSPSRWGYPNPFLAYYEQNGNNGEKYIETYFYIKQRDVGSLAEMLKIYRSDIASISQTEVSERNITVNGMKAVELIKTWRTGNKQYKALTVHIEVIPGSKYYRIGCVVPASEYNATLPKFEMVVNSFRPLNLR</sequence>
<dbReference type="AlphaFoldDB" id="A0A8T5V582"/>
<evidence type="ECO:0000256" key="1">
    <source>
        <dbReference type="SAM" id="Phobius"/>
    </source>
</evidence>
<keyword evidence="3" id="KW-1185">Reference proteome</keyword>
<dbReference type="EMBL" id="JAIOUQ010000016">
    <property type="protein sequence ID" value="MBZ2166825.1"/>
    <property type="molecule type" value="Genomic_DNA"/>
</dbReference>
<dbReference type="Gene3D" id="3.40.1000.10">
    <property type="entry name" value="Mog1/PsbP, alpha/beta/alpha sandwich"/>
    <property type="match status" value="1"/>
</dbReference>
<dbReference type="Pfam" id="PF18933">
    <property type="entry name" value="PsbP_2"/>
    <property type="match status" value="1"/>
</dbReference>
<proteinExistence type="predicted"/>
<feature type="transmembrane region" description="Helical" evidence="1">
    <location>
        <begin position="66"/>
        <end position="86"/>
    </location>
</feature>
<dbReference type="RefSeq" id="WP_223792371.1">
    <property type="nucleotide sequence ID" value="NZ_JAIOUQ010000016.1"/>
</dbReference>
<evidence type="ECO:0008006" key="4">
    <source>
        <dbReference type="Google" id="ProtNLM"/>
    </source>
</evidence>
<dbReference type="Proteomes" id="UP000825933">
    <property type="component" value="Unassembled WGS sequence"/>
</dbReference>
<organism evidence="2 3">
    <name type="scientific">Methanobacterium spitsbergense</name>
    <dbReference type="NCBI Taxonomy" id="2874285"/>
    <lineage>
        <taxon>Archaea</taxon>
        <taxon>Methanobacteriati</taxon>
        <taxon>Methanobacteriota</taxon>
        <taxon>Methanomada group</taxon>
        <taxon>Methanobacteria</taxon>
        <taxon>Methanobacteriales</taxon>
        <taxon>Methanobacteriaceae</taxon>
        <taxon>Methanobacterium</taxon>
    </lineage>
</organism>